<evidence type="ECO:0000256" key="6">
    <source>
        <dbReference type="ARBA" id="ARBA00022759"/>
    </source>
</evidence>
<dbReference type="Pfam" id="PF00075">
    <property type="entry name" value="RNase_H"/>
    <property type="match status" value="1"/>
</dbReference>
<evidence type="ECO:0000256" key="2">
    <source>
        <dbReference type="ARBA" id="ARBA00005300"/>
    </source>
</evidence>
<organism evidence="10 11">
    <name type="scientific">Lophium mytilinum</name>
    <dbReference type="NCBI Taxonomy" id="390894"/>
    <lineage>
        <taxon>Eukaryota</taxon>
        <taxon>Fungi</taxon>
        <taxon>Dikarya</taxon>
        <taxon>Ascomycota</taxon>
        <taxon>Pezizomycotina</taxon>
        <taxon>Dothideomycetes</taxon>
        <taxon>Pleosporomycetidae</taxon>
        <taxon>Mytilinidiales</taxon>
        <taxon>Mytilinidiaceae</taxon>
        <taxon>Lophium</taxon>
    </lineage>
</organism>
<reference evidence="10" key="1">
    <citation type="journal article" date="2020" name="Stud. Mycol.">
        <title>101 Dothideomycetes genomes: a test case for predicting lifestyles and emergence of pathogens.</title>
        <authorList>
            <person name="Haridas S."/>
            <person name="Albert R."/>
            <person name="Binder M."/>
            <person name="Bloem J."/>
            <person name="Labutti K."/>
            <person name="Salamov A."/>
            <person name="Andreopoulos B."/>
            <person name="Baker S."/>
            <person name="Barry K."/>
            <person name="Bills G."/>
            <person name="Bluhm B."/>
            <person name="Cannon C."/>
            <person name="Castanera R."/>
            <person name="Culley D."/>
            <person name="Daum C."/>
            <person name="Ezra D."/>
            <person name="Gonzalez J."/>
            <person name="Henrissat B."/>
            <person name="Kuo A."/>
            <person name="Liang C."/>
            <person name="Lipzen A."/>
            <person name="Lutzoni F."/>
            <person name="Magnuson J."/>
            <person name="Mondo S."/>
            <person name="Nolan M."/>
            <person name="Ohm R."/>
            <person name="Pangilinan J."/>
            <person name="Park H.-J."/>
            <person name="Ramirez L."/>
            <person name="Alfaro M."/>
            <person name="Sun H."/>
            <person name="Tritt A."/>
            <person name="Yoshinaga Y."/>
            <person name="Zwiers L.-H."/>
            <person name="Turgeon B."/>
            <person name="Goodwin S."/>
            <person name="Spatafora J."/>
            <person name="Crous P."/>
            <person name="Grigoriev I."/>
        </authorList>
    </citation>
    <scope>NUCLEOTIDE SEQUENCE</scope>
    <source>
        <strain evidence="10">CBS 269.34</strain>
    </source>
</reference>
<evidence type="ECO:0000256" key="1">
    <source>
        <dbReference type="ARBA" id="ARBA00000077"/>
    </source>
</evidence>
<dbReference type="Proteomes" id="UP000799750">
    <property type="component" value="Unassembled WGS sequence"/>
</dbReference>
<dbReference type="OrthoDB" id="4729724at2759"/>
<comment type="similarity">
    <text evidence="2">Belongs to the RNase H family.</text>
</comment>
<evidence type="ECO:0000313" key="10">
    <source>
        <dbReference type="EMBL" id="KAF2491916.1"/>
    </source>
</evidence>
<accession>A0A6A6QIT2</accession>
<feature type="domain" description="RNase H type-1" evidence="9">
    <location>
        <begin position="176"/>
        <end position="328"/>
    </location>
</feature>
<dbReference type="PANTHER" id="PTHR10642:SF26">
    <property type="entry name" value="RIBONUCLEASE H1"/>
    <property type="match status" value="1"/>
</dbReference>
<keyword evidence="7" id="KW-0378">Hydrolase</keyword>
<keyword evidence="5" id="KW-0479">Metal-binding</keyword>
<dbReference type="CDD" id="cd09276">
    <property type="entry name" value="Rnase_HI_RT_non_LTR"/>
    <property type="match status" value="1"/>
</dbReference>
<protein>
    <recommendedName>
        <fullName evidence="3">ribonuclease H</fullName>
        <ecNumber evidence="3">3.1.26.4</ecNumber>
    </recommendedName>
</protein>
<evidence type="ECO:0000313" key="11">
    <source>
        <dbReference type="Proteomes" id="UP000799750"/>
    </source>
</evidence>
<dbReference type="GO" id="GO:0043137">
    <property type="term" value="P:DNA replication, removal of RNA primer"/>
    <property type="evidence" value="ECO:0007669"/>
    <property type="project" value="TreeGrafter"/>
</dbReference>
<dbReference type="GO" id="GO:0003676">
    <property type="term" value="F:nucleic acid binding"/>
    <property type="evidence" value="ECO:0007669"/>
    <property type="project" value="InterPro"/>
</dbReference>
<keyword evidence="4" id="KW-0540">Nuclease</keyword>
<dbReference type="Gene3D" id="3.30.420.10">
    <property type="entry name" value="Ribonuclease H-like superfamily/Ribonuclease H"/>
    <property type="match status" value="1"/>
</dbReference>
<evidence type="ECO:0000259" key="9">
    <source>
        <dbReference type="PROSITE" id="PS50879"/>
    </source>
</evidence>
<dbReference type="GO" id="GO:0004523">
    <property type="term" value="F:RNA-DNA hybrid ribonuclease activity"/>
    <property type="evidence" value="ECO:0007669"/>
    <property type="project" value="UniProtKB-EC"/>
</dbReference>
<keyword evidence="11" id="KW-1185">Reference proteome</keyword>
<feature type="compositionally biased region" description="Polar residues" evidence="8">
    <location>
        <begin position="21"/>
        <end position="36"/>
    </location>
</feature>
<comment type="catalytic activity">
    <reaction evidence="1">
        <text>Endonucleolytic cleavage to 5'-phosphomonoester.</text>
        <dbReference type="EC" id="3.1.26.4"/>
    </reaction>
</comment>
<proteinExistence type="inferred from homology"/>
<evidence type="ECO:0000256" key="4">
    <source>
        <dbReference type="ARBA" id="ARBA00022722"/>
    </source>
</evidence>
<dbReference type="InterPro" id="IPR050092">
    <property type="entry name" value="RNase_H"/>
</dbReference>
<feature type="region of interest" description="Disordered" evidence="8">
    <location>
        <begin position="1"/>
        <end position="87"/>
    </location>
</feature>
<evidence type="ECO:0000256" key="7">
    <source>
        <dbReference type="ARBA" id="ARBA00022801"/>
    </source>
</evidence>
<gene>
    <name evidence="10" type="ORF">BU16DRAFT_541862</name>
</gene>
<feature type="compositionally biased region" description="Polar residues" evidence="8">
    <location>
        <begin position="44"/>
        <end position="77"/>
    </location>
</feature>
<sequence>MVHPLPARPVNSLPPDPVAPRSNNGHTNNTGLQQLPQRPFVPNFGTNSNAPLNFQVTAPQGPNGTPTRNNPSLSSNRPGFHVPGYKHRRNRGTVASQVTANINQQRLSHLPPKPAVSTNQDPTRQQAKRVQKFRMKRLYNSVVGTGRVKRTFPGKIIIDDRADALDHSIQREGPKSGHEWTYWTDGSVRSGSSNNHSFMGAGVTCLKPDRSGFKKIGYPIGRNCGDTNDAELHAISEALKLALEDIHEKRDAKVIMYTDSQNALMCLNNGNPILIGPVVSSRLVLAEAYERAEALHEAGANLELRWVPGHSTSKGNDAADTAAYAASSCFQDLQKLIGPTELTLLRENMQGASKDIREEYLYRASLMSSRPVRFLLGSNPTKEVTQAGVADWLKNGGDISALPTKEHEYEGELLEVTDQEKHSAGSSEILDNWEDLWGLNNKYDPGPPGVGNDNFHPYNDSRWDYI</sequence>
<evidence type="ECO:0000256" key="3">
    <source>
        <dbReference type="ARBA" id="ARBA00012180"/>
    </source>
</evidence>
<dbReference type="InterPro" id="IPR012337">
    <property type="entry name" value="RNaseH-like_sf"/>
</dbReference>
<keyword evidence="6" id="KW-0255">Endonuclease</keyword>
<evidence type="ECO:0000256" key="5">
    <source>
        <dbReference type="ARBA" id="ARBA00022723"/>
    </source>
</evidence>
<dbReference type="SUPFAM" id="SSF53098">
    <property type="entry name" value="Ribonuclease H-like"/>
    <property type="match status" value="1"/>
</dbReference>
<dbReference type="PROSITE" id="PS50879">
    <property type="entry name" value="RNASE_H_1"/>
    <property type="match status" value="1"/>
</dbReference>
<dbReference type="InterPro" id="IPR036397">
    <property type="entry name" value="RNaseH_sf"/>
</dbReference>
<name>A0A6A6QIT2_9PEZI</name>
<dbReference type="InterPro" id="IPR002156">
    <property type="entry name" value="RNaseH_domain"/>
</dbReference>
<dbReference type="GO" id="GO:0046872">
    <property type="term" value="F:metal ion binding"/>
    <property type="evidence" value="ECO:0007669"/>
    <property type="project" value="UniProtKB-KW"/>
</dbReference>
<dbReference type="EMBL" id="MU004194">
    <property type="protein sequence ID" value="KAF2491916.1"/>
    <property type="molecule type" value="Genomic_DNA"/>
</dbReference>
<dbReference type="EC" id="3.1.26.4" evidence="3"/>
<dbReference type="PANTHER" id="PTHR10642">
    <property type="entry name" value="RIBONUCLEASE H1"/>
    <property type="match status" value="1"/>
</dbReference>
<evidence type="ECO:0000256" key="8">
    <source>
        <dbReference type="SAM" id="MobiDB-lite"/>
    </source>
</evidence>
<dbReference type="AlphaFoldDB" id="A0A6A6QIT2"/>